<dbReference type="EMBL" id="CP094532">
    <property type="protein sequence ID" value="UOE40971.1"/>
    <property type="molecule type" value="Genomic_DNA"/>
</dbReference>
<organism evidence="5 6">
    <name type="scientific">Chryseobacterium suipulveris</name>
    <dbReference type="NCBI Taxonomy" id="2929800"/>
    <lineage>
        <taxon>Bacteria</taxon>
        <taxon>Pseudomonadati</taxon>
        <taxon>Bacteroidota</taxon>
        <taxon>Flavobacteriia</taxon>
        <taxon>Flavobacteriales</taxon>
        <taxon>Weeksellaceae</taxon>
        <taxon>Chryseobacterium group</taxon>
        <taxon>Chryseobacterium</taxon>
    </lineage>
</organism>
<proteinExistence type="inferred from homology"/>
<keyword evidence="4" id="KW-0804">Transcription</keyword>
<evidence type="ECO:0000256" key="3">
    <source>
        <dbReference type="ARBA" id="ARBA00023125"/>
    </source>
</evidence>
<dbReference type="Pfam" id="PF03965">
    <property type="entry name" value="Penicillinase_R"/>
    <property type="match status" value="1"/>
</dbReference>
<name>A0ABY4BP66_9FLAO</name>
<keyword evidence="3" id="KW-0238">DNA-binding</keyword>
<gene>
    <name evidence="5" type="ORF">MTP09_13860</name>
</gene>
<evidence type="ECO:0000256" key="2">
    <source>
        <dbReference type="ARBA" id="ARBA00023015"/>
    </source>
</evidence>
<dbReference type="Proteomes" id="UP000831460">
    <property type="component" value="Chromosome"/>
</dbReference>
<dbReference type="SUPFAM" id="SSF46785">
    <property type="entry name" value="Winged helix' DNA-binding domain"/>
    <property type="match status" value="1"/>
</dbReference>
<keyword evidence="6" id="KW-1185">Reference proteome</keyword>
<keyword evidence="2" id="KW-0805">Transcription regulation</keyword>
<reference evidence="5 6" key="1">
    <citation type="submission" date="2022-03" db="EMBL/GenBank/DDBJ databases">
        <title>Chryseobacterium sp. isolated from particulate matters in swine house.</title>
        <authorList>
            <person name="Won M."/>
            <person name="Kim S.-J."/>
            <person name="Kwon S.-W."/>
        </authorList>
    </citation>
    <scope>NUCLEOTIDE SEQUENCE [LARGE SCALE GENOMIC DNA]</scope>
    <source>
        <strain evidence="5 6">SC2-2</strain>
    </source>
</reference>
<dbReference type="Gene3D" id="1.10.10.10">
    <property type="entry name" value="Winged helix-like DNA-binding domain superfamily/Winged helix DNA-binding domain"/>
    <property type="match status" value="1"/>
</dbReference>
<evidence type="ECO:0000256" key="1">
    <source>
        <dbReference type="ARBA" id="ARBA00011046"/>
    </source>
</evidence>
<comment type="similarity">
    <text evidence="1">Belongs to the BlaI transcriptional regulatory family.</text>
</comment>
<evidence type="ECO:0000313" key="5">
    <source>
        <dbReference type="EMBL" id="UOE40971.1"/>
    </source>
</evidence>
<dbReference type="InterPro" id="IPR005650">
    <property type="entry name" value="BlaI_family"/>
</dbReference>
<protein>
    <submittedName>
        <fullName evidence="5">BlaI/MecI/CopY family transcriptional regulator</fullName>
    </submittedName>
</protein>
<evidence type="ECO:0000313" key="6">
    <source>
        <dbReference type="Proteomes" id="UP000831460"/>
    </source>
</evidence>
<dbReference type="InterPro" id="IPR036388">
    <property type="entry name" value="WH-like_DNA-bd_sf"/>
</dbReference>
<dbReference type="InterPro" id="IPR036390">
    <property type="entry name" value="WH_DNA-bd_sf"/>
</dbReference>
<dbReference type="RefSeq" id="WP_243549158.1">
    <property type="nucleotide sequence ID" value="NZ_CP094532.1"/>
</dbReference>
<evidence type="ECO:0000256" key="4">
    <source>
        <dbReference type="ARBA" id="ARBA00023163"/>
    </source>
</evidence>
<dbReference type="PIRSF" id="PIRSF019455">
    <property type="entry name" value="CopR_AtkY"/>
    <property type="match status" value="1"/>
</dbReference>
<accession>A0ABY4BP66</accession>
<dbReference type="Gene3D" id="1.10.4040.10">
    <property type="entry name" value="Penicillinase repressor domain"/>
    <property type="match status" value="1"/>
</dbReference>
<sequence>MNQKLTDAEKELMDILWEKEKAFMKDLIDAFPEQKPATTTIATLLKRMQNKNLVGYKTFGNSREYFPKIEKGKYFTGEMKGLIDKFFNNSVTQFASFFTANAKLSQKELEEIKKIIESELDKKQK</sequence>